<feature type="compositionally biased region" description="Basic and acidic residues" evidence="1">
    <location>
        <begin position="1"/>
        <end position="12"/>
    </location>
</feature>
<reference evidence="2" key="2">
    <citation type="submission" date="2022-07" db="EMBL/GenBank/DDBJ databases">
        <authorList>
            <person name="Goncalves M.F.M."/>
            <person name="Hilario S."/>
            <person name="Van De Peer Y."/>
            <person name="Esteves A.C."/>
            <person name="Alves A."/>
        </authorList>
    </citation>
    <scope>NUCLEOTIDE SEQUENCE</scope>
    <source>
        <strain evidence="2">MUM 19.33</strain>
    </source>
</reference>
<accession>A0A9P9XZF0</accession>
<evidence type="ECO:0000256" key="1">
    <source>
        <dbReference type="SAM" id="MobiDB-lite"/>
    </source>
</evidence>
<proteinExistence type="predicted"/>
<gene>
    <name evidence="2" type="ORF">J7T54_001191</name>
</gene>
<dbReference type="OrthoDB" id="10415595at2759"/>
<dbReference type="EMBL" id="JAGIXG020000029">
    <property type="protein sequence ID" value="KAI6780687.1"/>
    <property type="molecule type" value="Genomic_DNA"/>
</dbReference>
<dbReference type="AlphaFoldDB" id="A0A9P9XZF0"/>
<sequence>MPQASLKREHSPDTGSDTEESPTKRHATVFEYMRQQKQNSTSATQKLWLPAVKCPDDLSRASLADCFRILSKAVDSSNHQEPGTASPSAWARSPSGKLMDGFLRALFDDSWTSADPIVVVERRKPNSAFMEYGRVVIAERSDDLGTD</sequence>
<dbReference type="Proteomes" id="UP001055219">
    <property type="component" value="Unassembled WGS sequence"/>
</dbReference>
<organism evidence="2 3">
    <name type="scientific">Emericellopsis cladophorae</name>
    <dbReference type="NCBI Taxonomy" id="2686198"/>
    <lineage>
        <taxon>Eukaryota</taxon>
        <taxon>Fungi</taxon>
        <taxon>Dikarya</taxon>
        <taxon>Ascomycota</taxon>
        <taxon>Pezizomycotina</taxon>
        <taxon>Sordariomycetes</taxon>
        <taxon>Hypocreomycetidae</taxon>
        <taxon>Hypocreales</taxon>
        <taxon>Bionectriaceae</taxon>
        <taxon>Emericellopsis</taxon>
    </lineage>
</organism>
<keyword evidence="3" id="KW-1185">Reference proteome</keyword>
<reference evidence="2" key="1">
    <citation type="journal article" date="2021" name="J Fungi (Basel)">
        <title>Genomic and Metabolomic Analyses of the Marine Fungus Emericellopsis cladophorae: Insights into Saltwater Adaptability Mechanisms and Its Biosynthetic Potential.</title>
        <authorList>
            <person name="Goncalves M.F.M."/>
            <person name="Hilario S."/>
            <person name="Van de Peer Y."/>
            <person name="Esteves A.C."/>
            <person name="Alves A."/>
        </authorList>
    </citation>
    <scope>NUCLEOTIDE SEQUENCE</scope>
    <source>
        <strain evidence="2">MUM 19.33</strain>
    </source>
</reference>
<feature type="compositionally biased region" description="Polar residues" evidence="1">
    <location>
        <begin position="74"/>
        <end position="87"/>
    </location>
</feature>
<feature type="region of interest" description="Disordered" evidence="1">
    <location>
        <begin position="74"/>
        <end position="95"/>
    </location>
</feature>
<evidence type="ECO:0000313" key="2">
    <source>
        <dbReference type="EMBL" id="KAI6780687.1"/>
    </source>
</evidence>
<protein>
    <submittedName>
        <fullName evidence="2">Uncharacterized protein</fullName>
    </submittedName>
</protein>
<comment type="caution">
    <text evidence="2">The sequence shown here is derived from an EMBL/GenBank/DDBJ whole genome shotgun (WGS) entry which is preliminary data.</text>
</comment>
<dbReference type="GeneID" id="75827710"/>
<dbReference type="RefSeq" id="XP_051361543.1">
    <property type="nucleotide sequence ID" value="XM_051507246.1"/>
</dbReference>
<feature type="region of interest" description="Disordered" evidence="1">
    <location>
        <begin position="1"/>
        <end position="27"/>
    </location>
</feature>
<name>A0A9P9XZF0_9HYPO</name>
<evidence type="ECO:0000313" key="3">
    <source>
        <dbReference type="Proteomes" id="UP001055219"/>
    </source>
</evidence>